<evidence type="ECO:0000259" key="2">
    <source>
        <dbReference type="PROSITE" id="PS50003"/>
    </source>
</evidence>
<comment type="caution">
    <text evidence="4">The sequence shown here is derived from an EMBL/GenBank/DDBJ whole genome shotgun (WGS) entry which is preliminary data.</text>
</comment>
<organism evidence="4 5">
    <name type="scientific">Paralvinella palmiformis</name>
    <dbReference type="NCBI Taxonomy" id="53620"/>
    <lineage>
        <taxon>Eukaryota</taxon>
        <taxon>Metazoa</taxon>
        <taxon>Spiralia</taxon>
        <taxon>Lophotrochozoa</taxon>
        <taxon>Annelida</taxon>
        <taxon>Polychaeta</taxon>
        <taxon>Sedentaria</taxon>
        <taxon>Canalipalpata</taxon>
        <taxon>Terebellida</taxon>
        <taxon>Terebelliformia</taxon>
        <taxon>Alvinellidae</taxon>
        <taxon>Paralvinella</taxon>
    </lineage>
</organism>
<reference evidence="4" key="1">
    <citation type="journal article" date="2023" name="Mol. Biol. Evol.">
        <title>Third-Generation Sequencing Reveals the Adaptive Role of the Epigenome in Three Deep-Sea Polychaetes.</title>
        <authorList>
            <person name="Perez M."/>
            <person name="Aroh O."/>
            <person name="Sun Y."/>
            <person name="Lan Y."/>
            <person name="Juniper S.K."/>
            <person name="Young C.R."/>
            <person name="Angers B."/>
            <person name="Qian P.Y."/>
        </authorList>
    </citation>
    <scope>NUCLEOTIDE SEQUENCE</scope>
    <source>
        <strain evidence="4">P08H-3</strain>
    </source>
</reference>
<feature type="domain" description="PH" evidence="2">
    <location>
        <begin position="109"/>
        <end position="217"/>
    </location>
</feature>
<evidence type="ECO:0000259" key="3">
    <source>
        <dbReference type="PROSITE" id="PS51064"/>
    </source>
</evidence>
<dbReference type="SMART" id="SM00233">
    <property type="entry name" value="PH"/>
    <property type="match status" value="1"/>
</dbReference>
<dbReference type="EMBL" id="JAODUP010000061">
    <property type="protein sequence ID" value="KAK2164605.1"/>
    <property type="molecule type" value="Genomic_DNA"/>
</dbReference>
<proteinExistence type="predicted"/>
<dbReference type="SMART" id="SM00310">
    <property type="entry name" value="PTBI"/>
    <property type="match status" value="1"/>
</dbReference>
<dbReference type="InterPro" id="IPR001849">
    <property type="entry name" value="PH_domain"/>
</dbReference>
<protein>
    <recommendedName>
        <fullName evidence="6">Insulin receptor substrate 1</fullName>
    </recommendedName>
</protein>
<feature type="domain" description="IRS-type PTB" evidence="3">
    <location>
        <begin position="233"/>
        <end position="338"/>
    </location>
</feature>
<dbReference type="InterPro" id="IPR050996">
    <property type="entry name" value="Docking_Protein_DOK"/>
</dbReference>
<evidence type="ECO:0000256" key="1">
    <source>
        <dbReference type="SAM" id="MobiDB-lite"/>
    </source>
</evidence>
<dbReference type="Proteomes" id="UP001208570">
    <property type="component" value="Unassembled WGS sequence"/>
</dbReference>
<feature type="compositionally biased region" description="Polar residues" evidence="1">
    <location>
        <begin position="365"/>
        <end position="413"/>
    </location>
</feature>
<dbReference type="PANTHER" id="PTHR21258:SF61">
    <property type="entry name" value="PROTEIN CHICO"/>
    <property type="match status" value="1"/>
</dbReference>
<dbReference type="GO" id="GO:0005737">
    <property type="term" value="C:cytoplasm"/>
    <property type="evidence" value="ECO:0007669"/>
    <property type="project" value="TreeGrafter"/>
</dbReference>
<gene>
    <name evidence="4" type="ORF">LSH36_61g06023</name>
</gene>
<dbReference type="PANTHER" id="PTHR21258">
    <property type="entry name" value="DOCKING PROTEIN RELATED"/>
    <property type="match status" value="1"/>
</dbReference>
<sequence length="456" mass="52099">MSDYSDIVKQGYLRTKSQKLGLGKFETSRLSKLRAYGLSQSGCELFLSYYRDRKQRVKLGSVKSEWENVYKGAAQGSLMGPQSYNVFTNDMLFILEDDVDVYNYTEDNTFVCSGYDYESVKDKVVRNNWQKRWVVLRRASSRGPNRLERFENEKNAMLCNEPKVVNLMGVEKVERTHAETRLYVLTLCFAKGPNKKFAADSDMDASDWFEVLNQHIGENIPIMPPTAGFDGSQPDPRDMFHVYLLPNTNTEFCGEYLLRVNASSIILHEPFDLMKPLVTWKLNTLRSYGRDESKFTFEAGRLAETGEGLFIFTTVEAEQVYQKVNSATQAFATVQNMNRRQQAGLLSDRSVQSEPRSPVSRHNSDTATPAKNYTKNQPIAPSKSLPMSQNRDNNANTDMTFGQTQTQCDSLSKYNRRPLPPAPREDHSFDNKNYNFDDLGLSAKLTNFLKETKQDN</sequence>
<evidence type="ECO:0000313" key="4">
    <source>
        <dbReference type="EMBL" id="KAK2164605.1"/>
    </source>
</evidence>
<dbReference type="PROSITE" id="PS51064">
    <property type="entry name" value="IRS_PTB"/>
    <property type="match status" value="1"/>
</dbReference>
<dbReference type="SUPFAM" id="SSF50729">
    <property type="entry name" value="PH domain-like"/>
    <property type="match status" value="2"/>
</dbReference>
<evidence type="ECO:0008006" key="6">
    <source>
        <dbReference type="Google" id="ProtNLM"/>
    </source>
</evidence>
<dbReference type="Gene3D" id="2.30.29.30">
    <property type="entry name" value="Pleckstrin-homology domain (PH domain)/Phosphotyrosine-binding domain (PTB)"/>
    <property type="match status" value="2"/>
</dbReference>
<accession>A0AAD9NC63</accession>
<dbReference type="InterPro" id="IPR011993">
    <property type="entry name" value="PH-like_dom_sf"/>
</dbReference>
<dbReference type="InterPro" id="IPR002404">
    <property type="entry name" value="IRS_PTB"/>
</dbReference>
<keyword evidence="5" id="KW-1185">Reference proteome</keyword>
<dbReference type="PROSITE" id="PS50003">
    <property type="entry name" value="PH_DOMAIN"/>
    <property type="match status" value="1"/>
</dbReference>
<dbReference type="SMART" id="SM01244">
    <property type="entry name" value="IRS"/>
    <property type="match status" value="1"/>
</dbReference>
<name>A0AAD9NC63_9ANNE</name>
<dbReference type="Pfam" id="PF02174">
    <property type="entry name" value="IRS"/>
    <property type="match status" value="1"/>
</dbReference>
<dbReference type="Pfam" id="PF00169">
    <property type="entry name" value="PH"/>
    <property type="match status" value="1"/>
</dbReference>
<dbReference type="AlphaFoldDB" id="A0AAD9NC63"/>
<evidence type="ECO:0000313" key="5">
    <source>
        <dbReference type="Proteomes" id="UP001208570"/>
    </source>
</evidence>
<dbReference type="GO" id="GO:0007169">
    <property type="term" value="P:cell surface receptor protein tyrosine kinase signaling pathway"/>
    <property type="evidence" value="ECO:0007669"/>
    <property type="project" value="TreeGrafter"/>
</dbReference>
<feature type="region of interest" description="Disordered" evidence="1">
    <location>
        <begin position="344"/>
        <end position="431"/>
    </location>
</feature>